<dbReference type="Gene3D" id="1.25.10.10">
    <property type="entry name" value="Leucine-rich Repeat Variant"/>
    <property type="match status" value="2"/>
</dbReference>
<evidence type="ECO:0000313" key="7">
    <source>
        <dbReference type="EMBL" id="MCM2375033.1"/>
    </source>
</evidence>
<accession>A0ABT0UDR0</accession>
<dbReference type="SUPFAM" id="SSF46626">
    <property type="entry name" value="Cytochrome c"/>
    <property type="match status" value="1"/>
</dbReference>
<evidence type="ECO:0000256" key="2">
    <source>
        <dbReference type="ARBA" id="ARBA00022723"/>
    </source>
</evidence>
<evidence type="ECO:0000256" key="4">
    <source>
        <dbReference type="PROSITE-ProRule" id="PRU00433"/>
    </source>
</evidence>
<dbReference type="PANTHER" id="PTHR33546:SF1">
    <property type="entry name" value="LARGE, MULTIFUNCTIONAL SECRETED PROTEIN"/>
    <property type="match status" value="1"/>
</dbReference>
<evidence type="ECO:0000256" key="1">
    <source>
        <dbReference type="ARBA" id="ARBA00022617"/>
    </source>
</evidence>
<dbReference type="NCBIfam" id="TIGR02604">
    <property type="entry name" value="Piru_Ver_Nterm"/>
    <property type="match status" value="1"/>
</dbReference>
<dbReference type="InterPro" id="IPR013427">
    <property type="entry name" value="Haem-bd_dom_put"/>
</dbReference>
<dbReference type="NCBIfam" id="TIGR02603">
    <property type="entry name" value="CxxCH_TIGR02603"/>
    <property type="match status" value="1"/>
</dbReference>
<name>A0ABT0UDR0_9BACT</name>
<dbReference type="InterPro" id="IPR036909">
    <property type="entry name" value="Cyt_c-like_dom_sf"/>
</dbReference>
<dbReference type="InterPro" id="IPR011041">
    <property type="entry name" value="Quinoprot_gluc/sorb_DH_b-prop"/>
</dbReference>
<dbReference type="Pfam" id="PF23500">
    <property type="entry name" value="DUF7133"/>
    <property type="match status" value="1"/>
</dbReference>
<gene>
    <name evidence="7" type="ORF">NB063_30800</name>
</gene>
<dbReference type="Gene3D" id="1.10.760.10">
    <property type="entry name" value="Cytochrome c-like domain"/>
    <property type="match status" value="1"/>
</dbReference>
<proteinExistence type="predicted"/>
<evidence type="ECO:0000313" key="8">
    <source>
        <dbReference type="Proteomes" id="UP001202961"/>
    </source>
</evidence>
<reference evidence="7 8" key="1">
    <citation type="journal article" date="2022" name="Syst. Appl. Microbiol.">
        <title>Rhodopirellula aestuarii sp. nov., a novel member of the genus Rhodopirellula isolated from brackish sediments collected in the Tagus River estuary, Portugal.</title>
        <authorList>
            <person name="Vitorino I.R."/>
            <person name="Klimek D."/>
            <person name="Calusinska M."/>
            <person name="Lobo-da-Cunha A."/>
            <person name="Vasconcelos V."/>
            <person name="Lage O.M."/>
        </authorList>
    </citation>
    <scope>NUCLEOTIDE SEQUENCE [LARGE SCALE GENOMIC DNA]</scope>
    <source>
        <strain evidence="7 8">ICT_H3.1</strain>
    </source>
</reference>
<evidence type="ECO:0000256" key="3">
    <source>
        <dbReference type="ARBA" id="ARBA00023004"/>
    </source>
</evidence>
<keyword evidence="3 4" id="KW-0408">Iron</keyword>
<dbReference type="InterPro" id="IPR011042">
    <property type="entry name" value="6-blade_b-propeller_TolB-like"/>
</dbReference>
<keyword evidence="1 4" id="KW-0349">Heme</keyword>
<dbReference type="InterPro" id="IPR009056">
    <property type="entry name" value="Cyt_c-like_dom"/>
</dbReference>
<feature type="region of interest" description="Disordered" evidence="5">
    <location>
        <begin position="783"/>
        <end position="811"/>
    </location>
</feature>
<feature type="domain" description="Cytochrome c" evidence="6">
    <location>
        <begin position="1006"/>
        <end position="1143"/>
    </location>
</feature>
<dbReference type="EMBL" id="JAMQBK010000120">
    <property type="protein sequence ID" value="MCM2375033.1"/>
    <property type="molecule type" value="Genomic_DNA"/>
</dbReference>
<keyword evidence="2 4" id="KW-0479">Metal-binding</keyword>
<dbReference type="InterPro" id="IPR055557">
    <property type="entry name" value="DUF7133"/>
</dbReference>
<evidence type="ECO:0000256" key="5">
    <source>
        <dbReference type="SAM" id="MobiDB-lite"/>
    </source>
</evidence>
<organism evidence="7 8">
    <name type="scientific">Aporhodopirellula aestuarii</name>
    <dbReference type="NCBI Taxonomy" id="2950107"/>
    <lineage>
        <taxon>Bacteria</taxon>
        <taxon>Pseudomonadati</taxon>
        <taxon>Planctomycetota</taxon>
        <taxon>Planctomycetia</taxon>
        <taxon>Pirellulales</taxon>
        <taxon>Pirellulaceae</taxon>
        <taxon>Aporhodopirellula</taxon>
    </lineage>
</organism>
<dbReference type="InterPro" id="IPR011989">
    <property type="entry name" value="ARM-like"/>
</dbReference>
<dbReference type="PROSITE" id="PS51007">
    <property type="entry name" value="CYTC"/>
    <property type="match status" value="1"/>
</dbReference>
<dbReference type="SUPFAM" id="SSF50952">
    <property type="entry name" value="Soluble quinoprotein glucose dehydrogenase"/>
    <property type="match status" value="1"/>
</dbReference>
<dbReference type="Proteomes" id="UP001202961">
    <property type="component" value="Unassembled WGS sequence"/>
</dbReference>
<dbReference type="InterPro" id="IPR016024">
    <property type="entry name" value="ARM-type_fold"/>
</dbReference>
<dbReference type="InterPro" id="IPR013428">
    <property type="entry name" value="Membrane-bound_put_N"/>
</dbReference>
<comment type="caution">
    <text evidence="7">The sequence shown here is derived from an EMBL/GenBank/DDBJ whole genome shotgun (WGS) entry which is preliminary data.</text>
</comment>
<evidence type="ECO:0000259" key="6">
    <source>
        <dbReference type="PROSITE" id="PS51007"/>
    </source>
</evidence>
<sequence length="1153" mass="125492">MTKEVYQPSGWRSAVVGLLFGVQCASFALAVDVAGVDLPASSEPPVAETSPDPAEAMSVIRLEPEWKIELFAAEPDVANIVALDVDNHGRVFVCESYRQDRGVTDNRAHDETWLLADLASRTVQDRIDYHKRLLGDGAAAYAQQEDRIRRLVDTDGDGTADLSTIFADGFSALEEGTGAGVLAHGEHVYYTCIPKLWRMTDINDDGIADEQTVMSDGYGVRVAFRGHDLHGLTMGYDGRLYFSIGDRGFHVATPDGRVLSNPAEGAVFRCELDGSDLRVFAHGLRNPQELAFNDYGDWFTVDNNSDSGDKARVVALLEGGDSGWRMHYQYLPDRGPFGRQKLWEPHQDNKPAHLVPPIANLTDGPAGLAFYPGTGFGSRLKDRFLICDFRGGPSNSGIRSFELKNAGAFYSLGDNDQPVWNVLATDIAFGPGGGMFVSDWVDGWEGLGKGRIYRITDPSQQNDPIVAEVRELLASNVADASIDELSQRLEHTDRRVRLAAQWELARRGAVDALIATASSSELDPRFRLHGFWGAEHAVRLRGELRDRVIEMSRNCLDDESPWIRAVACDIAGDQKDSAAVEQIISLISDDNARVGYHALMGLCDLLPRDSGKQTPLDPAILRKVIGRIDANANTDPALRHAAIRFLATAVDDQSLVDLKSFPSVDVRRAAVAALRARRSEKVAEFLADPETIVVAEAAMAIHDEPIPVAEEALAELIDAPDLPIDSEPLLRRVLSAGFRIGTTEAATAIAGFAASDRSPVWARIEAIDSLADWSKPDPRCRVTNEYDPLPPRPEPTRTLLPGTTVKPPVPGESVAKSALASRIDELMLASDAVREKAIDVGSKLGIVKIAPSLVKRFTNKELRPSTRASALTALGRLQTSLAIELAREIDLQQPVQIVLASLKILGKYDSAGSIERLIAATESSSQLVRGLAWDLIADNESPRAVEHLQVGLEQYLSGQLPTDVRLNVAEAVRRRLPESAEQLDSYQKELQATEPLAKWLDSLYGGDSQAGEKIFFGKTELSCVRCHKVDRAGGEVGPNLTVIGKSRDRRTLLESICLPDARIAEGFETAVIADEDGGVFTGIVASENDEVVELIAADGTRNLIEKDLIVARKKGKSSMPAGLADLMTPRELRDLVAYLAGLQVDPRTSSDTE</sequence>
<keyword evidence="8" id="KW-1185">Reference proteome</keyword>
<dbReference type="SUPFAM" id="SSF48371">
    <property type="entry name" value="ARM repeat"/>
    <property type="match status" value="1"/>
</dbReference>
<dbReference type="Gene3D" id="2.120.10.30">
    <property type="entry name" value="TolB, C-terminal domain"/>
    <property type="match status" value="1"/>
</dbReference>
<protein>
    <submittedName>
        <fullName evidence="7">PQQ-dependent sugar dehydrogenase</fullName>
    </submittedName>
</protein>
<dbReference type="PANTHER" id="PTHR33546">
    <property type="entry name" value="LARGE, MULTIFUNCTIONAL SECRETED PROTEIN-RELATED"/>
    <property type="match status" value="1"/>
</dbReference>